<accession>A0A8H7T541</accession>
<dbReference type="AlphaFoldDB" id="A0A8H7T541"/>
<evidence type="ECO:0000313" key="3">
    <source>
        <dbReference type="Proteomes" id="UP000664132"/>
    </source>
</evidence>
<comment type="caution">
    <text evidence="2">The sequence shown here is derived from an EMBL/GenBank/DDBJ whole genome shotgun (WGS) entry which is preliminary data.</text>
</comment>
<gene>
    <name evidence="2" type="ORF">IFR04_014423</name>
</gene>
<feature type="compositionally biased region" description="Acidic residues" evidence="1">
    <location>
        <begin position="321"/>
        <end position="330"/>
    </location>
</feature>
<dbReference type="OrthoDB" id="63113at2759"/>
<evidence type="ECO:0000256" key="1">
    <source>
        <dbReference type="SAM" id="MobiDB-lite"/>
    </source>
</evidence>
<feature type="compositionally biased region" description="Low complexity" evidence="1">
    <location>
        <begin position="225"/>
        <end position="235"/>
    </location>
</feature>
<dbReference type="EMBL" id="JAFJYH010000378">
    <property type="protein sequence ID" value="KAG4412428.1"/>
    <property type="molecule type" value="Genomic_DNA"/>
</dbReference>
<protein>
    <submittedName>
        <fullName evidence="2">Uncharacterized protein</fullName>
    </submittedName>
</protein>
<feature type="compositionally biased region" description="Low complexity" evidence="1">
    <location>
        <begin position="149"/>
        <end position="169"/>
    </location>
</feature>
<dbReference type="Proteomes" id="UP000664132">
    <property type="component" value="Unassembled WGS sequence"/>
</dbReference>
<feature type="region of interest" description="Disordered" evidence="1">
    <location>
        <begin position="32"/>
        <end position="372"/>
    </location>
</feature>
<feature type="compositionally biased region" description="Polar residues" evidence="1">
    <location>
        <begin position="266"/>
        <end position="282"/>
    </location>
</feature>
<proteinExistence type="predicted"/>
<feature type="compositionally biased region" description="Basic and acidic residues" evidence="1">
    <location>
        <begin position="32"/>
        <end position="44"/>
    </location>
</feature>
<evidence type="ECO:0000313" key="2">
    <source>
        <dbReference type="EMBL" id="KAG4412428.1"/>
    </source>
</evidence>
<feature type="compositionally biased region" description="Basic and acidic residues" evidence="1">
    <location>
        <begin position="344"/>
        <end position="359"/>
    </location>
</feature>
<organism evidence="2 3">
    <name type="scientific">Cadophora malorum</name>
    <dbReference type="NCBI Taxonomy" id="108018"/>
    <lineage>
        <taxon>Eukaryota</taxon>
        <taxon>Fungi</taxon>
        <taxon>Dikarya</taxon>
        <taxon>Ascomycota</taxon>
        <taxon>Pezizomycotina</taxon>
        <taxon>Leotiomycetes</taxon>
        <taxon>Helotiales</taxon>
        <taxon>Ploettnerulaceae</taxon>
        <taxon>Cadophora</taxon>
    </lineage>
</organism>
<reference evidence="2" key="1">
    <citation type="submission" date="2021-02" db="EMBL/GenBank/DDBJ databases">
        <title>Genome sequence Cadophora malorum strain M34.</title>
        <authorList>
            <person name="Stefanovic E."/>
            <person name="Vu D."/>
            <person name="Scully C."/>
            <person name="Dijksterhuis J."/>
            <person name="Roader J."/>
            <person name="Houbraken J."/>
        </authorList>
    </citation>
    <scope>NUCLEOTIDE SEQUENCE</scope>
    <source>
        <strain evidence="2">M34</strain>
    </source>
</reference>
<keyword evidence="3" id="KW-1185">Reference proteome</keyword>
<sequence length="372" mass="41088">MSEVEGTDALQIALRDKEEALVQSALARIRRAQEKGKREVKLNQDELNALENRRKRMQAAATAKARKEGGSSGGSDRERRRRSDRISIPITAATEAISRPSSRPSSRRDKTRSRRSEEAPHPPAASNPPGMLVAGPDGLAYAPLGTYASNNSLSNSQPPSRNSPSRPRSATTQQLRGQPPPIPYFSHQQASNSRHFSEGMRPASSSSNGSRRPLPDEADWQPTNSRRSSVASSHSQGFMVDPFDYQISSDAPPPIPSQYQQQAQQGRRNVSNPADITYSSIRRTPPGYPPSSQNQSRFPAASSDPTLRHRSSRGPGAFDSSSEEEDESDDLGNGVQVFVEEERETEREREREREKERTVARKPVAGRKKGKR</sequence>
<name>A0A8H7T541_9HELO</name>